<feature type="domain" description="DUF4097" evidence="2">
    <location>
        <begin position="432"/>
        <end position="564"/>
    </location>
</feature>
<comment type="caution">
    <text evidence="4">The sequence shown here is derived from an EMBL/GenBank/DDBJ whole genome shotgun (WGS) entry which is preliminary data.</text>
</comment>
<feature type="transmembrane region" description="Helical" evidence="1">
    <location>
        <begin position="196"/>
        <end position="215"/>
    </location>
</feature>
<feature type="domain" description="DUF6677" evidence="3">
    <location>
        <begin position="15"/>
        <end position="48"/>
    </location>
</feature>
<feature type="transmembrane region" description="Helical" evidence="1">
    <location>
        <begin position="36"/>
        <end position="55"/>
    </location>
</feature>
<dbReference type="Pfam" id="PF20382">
    <property type="entry name" value="DUF6677"/>
    <property type="match status" value="1"/>
</dbReference>
<keyword evidence="5" id="KW-1185">Reference proteome</keyword>
<feature type="domain" description="DUF4097" evidence="2">
    <location>
        <begin position="277"/>
        <end position="425"/>
    </location>
</feature>
<reference evidence="5" key="1">
    <citation type="journal article" date="2019" name="Int. J. Syst. Evol. Microbiol.">
        <title>The Global Catalogue of Microorganisms (GCM) 10K type strain sequencing project: providing services to taxonomists for standard genome sequencing and annotation.</title>
        <authorList>
            <consortium name="The Broad Institute Genomics Platform"/>
            <consortium name="The Broad Institute Genome Sequencing Center for Infectious Disease"/>
            <person name="Wu L."/>
            <person name="Ma J."/>
        </authorList>
    </citation>
    <scope>NUCLEOTIDE SEQUENCE [LARGE SCALE GENOMIC DNA]</scope>
    <source>
        <strain evidence="5">CCUG 59129</strain>
    </source>
</reference>
<keyword evidence="1" id="KW-1133">Transmembrane helix</keyword>
<sequence>MKELVQGKGKRSWLTALLAFLMPGLGHVYNGYYAKGLLIMSGLFLNFTAIFRLAYSDGGRHLLFIVYLGLLLPCFYFYSVFDALQCKESGRAGDNEGERAITLVHGVMLLVIGVLAMFLLKPPAALIPWMNELAELSVGPLLILSAVWLAIRSKRVFLPMFTFGRITAVLTMTIVGVLLLWGQWQDRNAIIKLLEWWPILFLLLGLEMILYSTIWRRRSKRVRIDALGLPAALVVAVVAYSVTQYAGYPAKLLHQFNVDVNGYVEYGEERGFHYERPIVKVPANESVSIIRIKSDNGDVVVRSGTARDIELHTAVWIDVSDQAEADAVAEHTTVKTSTGAEVLFQSEGKTYGASGNRKPKINMQLVVPRGIKKLEIQAENGSVSLEGVVLESGAVIKSNSGLVEVSNLTGSLTVQSKHGDIEAKSISGITRLNTKNGIIEARNISGGLLHANSSNGSIELSMIQGDIEAETKNGDIVIIDAASSIKADTLNGGIHVTSSVVGADWDLDSSVGEIVLMLPEEGHYTMYGSVTFGNINSELPLRKSGKAVRGMIGDGTYRIQINATNSITLLPLRENLQGAFIDKFGTMNVQ</sequence>
<keyword evidence="1" id="KW-0472">Membrane</keyword>
<dbReference type="InterPro" id="IPR046499">
    <property type="entry name" value="DUF6677"/>
</dbReference>
<evidence type="ECO:0000313" key="4">
    <source>
        <dbReference type="EMBL" id="MFD0960531.1"/>
    </source>
</evidence>
<feature type="transmembrane region" description="Helical" evidence="1">
    <location>
        <begin position="163"/>
        <end position="184"/>
    </location>
</feature>
<dbReference type="RefSeq" id="WP_377565061.1">
    <property type="nucleotide sequence ID" value="NZ_JBHTJZ010000022.1"/>
</dbReference>
<organism evidence="4 5">
    <name type="scientific">Paenibacillus chungangensis</name>
    <dbReference type="NCBI Taxonomy" id="696535"/>
    <lineage>
        <taxon>Bacteria</taxon>
        <taxon>Bacillati</taxon>
        <taxon>Bacillota</taxon>
        <taxon>Bacilli</taxon>
        <taxon>Bacillales</taxon>
        <taxon>Paenibacillaceae</taxon>
        <taxon>Paenibacillus</taxon>
    </lineage>
</organism>
<feature type="transmembrane region" description="Helical" evidence="1">
    <location>
        <begin position="227"/>
        <end position="248"/>
    </location>
</feature>
<accession>A0ABW3HSQ9</accession>
<feature type="transmembrane region" description="Helical" evidence="1">
    <location>
        <begin position="61"/>
        <end position="81"/>
    </location>
</feature>
<dbReference type="EMBL" id="JBHTJZ010000022">
    <property type="protein sequence ID" value="MFD0960531.1"/>
    <property type="molecule type" value="Genomic_DNA"/>
</dbReference>
<name>A0ABW3HSQ9_9BACL</name>
<dbReference type="Pfam" id="PF13349">
    <property type="entry name" value="DUF4097"/>
    <property type="match status" value="2"/>
</dbReference>
<feature type="transmembrane region" description="Helical" evidence="1">
    <location>
        <begin position="12"/>
        <end position="29"/>
    </location>
</feature>
<keyword evidence="1" id="KW-0812">Transmembrane</keyword>
<feature type="transmembrane region" description="Helical" evidence="1">
    <location>
        <begin position="102"/>
        <end position="121"/>
    </location>
</feature>
<protein>
    <submittedName>
        <fullName evidence="4">DUF6677 family protein</fullName>
    </submittedName>
</protein>
<dbReference type="Proteomes" id="UP001596989">
    <property type="component" value="Unassembled WGS sequence"/>
</dbReference>
<evidence type="ECO:0000256" key="1">
    <source>
        <dbReference type="SAM" id="Phobius"/>
    </source>
</evidence>
<evidence type="ECO:0000313" key="5">
    <source>
        <dbReference type="Proteomes" id="UP001596989"/>
    </source>
</evidence>
<evidence type="ECO:0000259" key="3">
    <source>
        <dbReference type="Pfam" id="PF20382"/>
    </source>
</evidence>
<dbReference type="InterPro" id="IPR025164">
    <property type="entry name" value="Toastrack_DUF4097"/>
</dbReference>
<evidence type="ECO:0000259" key="2">
    <source>
        <dbReference type="Pfam" id="PF13349"/>
    </source>
</evidence>
<proteinExistence type="predicted"/>
<gene>
    <name evidence="4" type="ORF">ACFQ2I_14155</name>
</gene>